<dbReference type="Pfam" id="PF16730">
    <property type="entry name" value="DnaGprimase_HBD"/>
    <property type="match status" value="1"/>
</dbReference>
<reference evidence="15" key="1">
    <citation type="submission" date="2022-06" db="EMBL/GenBank/DDBJ databases">
        <title>Helicobacter colisuis sp. nov.</title>
        <authorList>
            <person name="Papic B."/>
            <person name="Gruntar I."/>
        </authorList>
    </citation>
    <scope>NUCLEOTIDE SEQUENCE</scope>
    <source>
        <strain evidence="15">11154-15</strain>
    </source>
</reference>
<dbReference type="SMART" id="SM00400">
    <property type="entry name" value="ZnF_CHCC"/>
    <property type="match status" value="1"/>
</dbReference>
<keyword evidence="5 12" id="KW-0235">DNA replication</keyword>
<dbReference type="SUPFAM" id="SSF57783">
    <property type="entry name" value="Zinc beta-ribbon"/>
    <property type="match status" value="1"/>
</dbReference>
<dbReference type="NCBIfam" id="TIGR01391">
    <property type="entry name" value="dnaG"/>
    <property type="match status" value="1"/>
</dbReference>
<dbReference type="PROSITE" id="PS50880">
    <property type="entry name" value="TOPRIM"/>
    <property type="match status" value="1"/>
</dbReference>
<dbReference type="InterPro" id="IPR036977">
    <property type="entry name" value="DNA_primase_Znf_CHC2"/>
</dbReference>
<dbReference type="Proteomes" id="UP001057522">
    <property type="component" value="Unassembled WGS sequence"/>
</dbReference>
<keyword evidence="10 12" id="KW-0238">DNA-binding</keyword>
<dbReference type="EC" id="2.7.7.101" evidence="12"/>
<keyword evidence="7 12" id="KW-0863">Zinc-finger</keyword>
<dbReference type="InterPro" id="IPR050219">
    <property type="entry name" value="DnaG_primase"/>
</dbReference>
<accession>A0ABT0TUV5</accession>
<dbReference type="InterPro" id="IPR013264">
    <property type="entry name" value="DNAG_N"/>
</dbReference>
<evidence type="ECO:0000256" key="12">
    <source>
        <dbReference type="HAMAP-Rule" id="MF_00974"/>
    </source>
</evidence>
<feature type="domain" description="Toprim" evidence="14">
    <location>
        <begin position="248"/>
        <end position="329"/>
    </location>
</feature>
<dbReference type="Pfam" id="PF08275">
    <property type="entry name" value="DNAG_N"/>
    <property type="match status" value="1"/>
</dbReference>
<comment type="domain">
    <text evidence="12">Contains an N-terminal zinc-binding domain, a central core domain that contains the primase activity, and a C-terminal DnaB-binding domain.</text>
</comment>
<dbReference type="HAMAP" id="MF_00974">
    <property type="entry name" value="DNA_primase_DnaG"/>
    <property type="match status" value="1"/>
</dbReference>
<comment type="similarity">
    <text evidence="12 13">Belongs to the DnaG primase family.</text>
</comment>
<evidence type="ECO:0000256" key="3">
    <source>
        <dbReference type="ARBA" id="ARBA00022679"/>
    </source>
</evidence>
<evidence type="ECO:0000256" key="10">
    <source>
        <dbReference type="ARBA" id="ARBA00023125"/>
    </source>
</evidence>
<dbReference type="RefSeq" id="WP_250604155.1">
    <property type="nucleotide sequence ID" value="NZ_JAMOKV010000001.1"/>
</dbReference>
<dbReference type="EMBL" id="JAMOKX010000003">
    <property type="protein sequence ID" value="MCL9819450.1"/>
    <property type="molecule type" value="Genomic_DNA"/>
</dbReference>
<dbReference type="SMART" id="SM00493">
    <property type="entry name" value="TOPRIM"/>
    <property type="match status" value="1"/>
</dbReference>
<evidence type="ECO:0000313" key="16">
    <source>
        <dbReference type="Proteomes" id="UP001057522"/>
    </source>
</evidence>
<dbReference type="InterPro" id="IPR030846">
    <property type="entry name" value="DnaG_bac"/>
</dbReference>
<evidence type="ECO:0000256" key="2">
    <source>
        <dbReference type="ARBA" id="ARBA00022515"/>
    </source>
</evidence>
<evidence type="ECO:0000256" key="11">
    <source>
        <dbReference type="ARBA" id="ARBA00023163"/>
    </source>
</evidence>
<keyword evidence="6 12" id="KW-0479">Metal-binding</keyword>
<evidence type="ECO:0000256" key="7">
    <source>
        <dbReference type="ARBA" id="ARBA00022771"/>
    </source>
</evidence>
<keyword evidence="2 12" id="KW-0639">Primosome</keyword>
<sequence length="557" mass="63740">MIAEQSIEALKNQLDIIEVVSHYIELKKIGATFKACCPFHQEKTPSFVVNQNKGFYHCFGCGASGDSIAFVMQYEKLNYKEAIEKLAQLYNFTLTYEKDKNSFQEDSYRIMEFMKEYYQDSLTKEVESYIQSRGITLSTQQKFELGYAGQNYEIMTTLQKYSINLQEALNLGILGADNENGAKRYYARLTQRLIFPIRSPQNKIVGFGGRTLGNHPAKYINSPQTKLFNKSQILYGYPQAKETIYKKEEVIVTEGYLDVIMLHQAGFTNAVATLGTALTKEHLPLLSKGNPKVILAYDGDNAGMNAAFKAASLLSLANKEGGVVLFDGGLDPADMVKNGDIARLKELFLSSIPFIDFVLEGIIKKYDLDNPLQKDKCLQEALGYLQHFSLVIQEDYKGFLAQRLKLPSHLIKIKRNNQKKQVKEPIRGEESFDLAEKAIIKSVLEDMNLLEFVMDFLEPAMFLNQKEAYLKLLKGELKDPSLIRILLDNKIKAQDKEKLKQQMIMILYQYYEEQKQKVISKKQLSLREKSFLIRKYQKYLDNLKKGDLIVYEGFGAF</sequence>
<evidence type="ECO:0000259" key="14">
    <source>
        <dbReference type="PROSITE" id="PS50880"/>
    </source>
</evidence>
<evidence type="ECO:0000256" key="9">
    <source>
        <dbReference type="ARBA" id="ARBA00022842"/>
    </source>
</evidence>
<dbReference type="CDD" id="cd03364">
    <property type="entry name" value="TOPRIM_DnaG_primases"/>
    <property type="match status" value="1"/>
</dbReference>
<dbReference type="PANTHER" id="PTHR30313">
    <property type="entry name" value="DNA PRIMASE"/>
    <property type="match status" value="1"/>
</dbReference>
<keyword evidence="1 12" id="KW-0240">DNA-directed RNA polymerase</keyword>
<evidence type="ECO:0000256" key="5">
    <source>
        <dbReference type="ARBA" id="ARBA00022705"/>
    </source>
</evidence>
<keyword evidence="8 12" id="KW-0862">Zinc</keyword>
<organism evidence="15 16">
    <name type="scientific">Helicobacter colisuis</name>
    <dbReference type="NCBI Taxonomy" id="2949739"/>
    <lineage>
        <taxon>Bacteria</taxon>
        <taxon>Pseudomonadati</taxon>
        <taxon>Campylobacterota</taxon>
        <taxon>Epsilonproteobacteria</taxon>
        <taxon>Campylobacterales</taxon>
        <taxon>Helicobacteraceae</taxon>
        <taxon>Helicobacter</taxon>
    </lineage>
</organism>
<evidence type="ECO:0000256" key="8">
    <source>
        <dbReference type="ARBA" id="ARBA00022833"/>
    </source>
</evidence>
<keyword evidence="16" id="KW-1185">Reference proteome</keyword>
<keyword evidence="4 12" id="KW-0548">Nucleotidyltransferase</keyword>
<comment type="subunit">
    <text evidence="12">Monomer. Interacts with DnaB.</text>
</comment>
<keyword evidence="3 12" id="KW-0808">Transferase</keyword>
<dbReference type="InterPro" id="IPR037068">
    <property type="entry name" value="DNA_primase_core_N_sf"/>
</dbReference>
<dbReference type="PIRSF" id="PIRSF002811">
    <property type="entry name" value="DnaG"/>
    <property type="match status" value="1"/>
</dbReference>
<dbReference type="Gene3D" id="1.10.860.10">
    <property type="entry name" value="DNAb Helicase, Chain A"/>
    <property type="match status" value="1"/>
</dbReference>
<feature type="zinc finger region" description="CHC2-type" evidence="12">
    <location>
        <begin position="37"/>
        <end position="61"/>
    </location>
</feature>
<dbReference type="Gene3D" id="3.40.1360.10">
    <property type="match status" value="1"/>
</dbReference>
<protein>
    <recommendedName>
        <fullName evidence="12 13">DNA primase</fullName>
        <ecNumber evidence="12">2.7.7.101</ecNumber>
    </recommendedName>
</protein>
<evidence type="ECO:0000313" key="15">
    <source>
        <dbReference type="EMBL" id="MCL9819450.1"/>
    </source>
</evidence>
<keyword evidence="9" id="KW-0460">Magnesium</keyword>
<proteinExistence type="inferred from homology"/>
<comment type="function">
    <text evidence="12 13">RNA polymerase that catalyzes the synthesis of short RNA molecules used as primers for DNA polymerase during DNA replication.</text>
</comment>
<dbReference type="InterPro" id="IPR006295">
    <property type="entry name" value="DNA_primase_DnaG"/>
</dbReference>
<name>A0ABT0TUV5_9HELI</name>
<dbReference type="InterPro" id="IPR002694">
    <property type="entry name" value="Znf_CHC2"/>
</dbReference>
<dbReference type="Pfam" id="PF01807">
    <property type="entry name" value="Zn_ribbon_DnaG"/>
    <property type="match status" value="1"/>
</dbReference>
<dbReference type="InterPro" id="IPR034151">
    <property type="entry name" value="TOPRIM_DnaG_bac"/>
</dbReference>
<evidence type="ECO:0000256" key="4">
    <source>
        <dbReference type="ARBA" id="ARBA00022695"/>
    </source>
</evidence>
<gene>
    <name evidence="12 15" type="primary">dnaG</name>
    <name evidence="15" type="ORF">NCR95_04600</name>
</gene>
<keyword evidence="11 12" id="KW-0804">Transcription</keyword>
<dbReference type="PANTHER" id="PTHR30313:SF2">
    <property type="entry name" value="DNA PRIMASE"/>
    <property type="match status" value="1"/>
</dbReference>
<dbReference type="InterPro" id="IPR006171">
    <property type="entry name" value="TOPRIM_dom"/>
</dbReference>
<dbReference type="Pfam" id="PF13662">
    <property type="entry name" value="Toprim_4"/>
    <property type="match status" value="1"/>
</dbReference>
<comment type="catalytic activity">
    <reaction evidence="12">
        <text>ssDNA + n NTP = ssDNA/pppN(pN)n-1 hybrid + (n-1) diphosphate.</text>
        <dbReference type="EC" id="2.7.7.101"/>
    </reaction>
</comment>
<dbReference type="InterPro" id="IPR031988">
    <property type="entry name" value="DnaG_HBD"/>
</dbReference>
<comment type="cofactor">
    <cofactor evidence="12 13">
        <name>Zn(2+)</name>
        <dbReference type="ChEBI" id="CHEBI:29105"/>
    </cofactor>
    <text evidence="12 13">Binds 1 zinc ion per monomer.</text>
</comment>
<comment type="caution">
    <text evidence="15">The sequence shown here is derived from an EMBL/GenBank/DDBJ whole genome shotgun (WGS) entry which is preliminary data.</text>
</comment>
<dbReference type="Gene3D" id="3.90.580.10">
    <property type="entry name" value="Zinc finger, CHC2-type domain"/>
    <property type="match status" value="1"/>
</dbReference>
<dbReference type="Gene3D" id="3.90.980.10">
    <property type="entry name" value="DNA primase, catalytic core, N-terminal domain"/>
    <property type="match status" value="1"/>
</dbReference>
<dbReference type="InterPro" id="IPR016136">
    <property type="entry name" value="DNA_helicase_N/primase_C"/>
</dbReference>
<dbReference type="SUPFAM" id="SSF56731">
    <property type="entry name" value="DNA primase core"/>
    <property type="match status" value="1"/>
</dbReference>
<evidence type="ECO:0000256" key="1">
    <source>
        <dbReference type="ARBA" id="ARBA00022478"/>
    </source>
</evidence>
<evidence type="ECO:0000256" key="6">
    <source>
        <dbReference type="ARBA" id="ARBA00022723"/>
    </source>
</evidence>
<evidence type="ECO:0000256" key="13">
    <source>
        <dbReference type="PIRNR" id="PIRNR002811"/>
    </source>
</evidence>